<dbReference type="PANTHER" id="PTHR32481:SF20">
    <property type="entry name" value="AMINOPEPTIDASE YSDC"/>
    <property type="match status" value="1"/>
</dbReference>
<evidence type="ECO:0000256" key="6">
    <source>
        <dbReference type="PIRNR" id="PIRNR001123"/>
    </source>
</evidence>
<protein>
    <submittedName>
        <fullName evidence="9">Peptidase M42 family protein</fullName>
    </submittedName>
</protein>
<proteinExistence type="inferred from homology"/>
<feature type="binding site" evidence="8">
    <location>
        <position position="65"/>
    </location>
    <ligand>
        <name>Zn(2+)</name>
        <dbReference type="ChEBI" id="CHEBI:29105"/>
        <label>1</label>
    </ligand>
</feature>
<feature type="active site" description="Proton acceptor" evidence="7">
    <location>
        <position position="211"/>
    </location>
</feature>
<feature type="binding site" evidence="8">
    <location>
        <position position="176"/>
    </location>
    <ligand>
        <name>Zn(2+)</name>
        <dbReference type="ChEBI" id="CHEBI:29105"/>
        <label>2</label>
    </ligand>
</feature>
<dbReference type="GO" id="GO:0006508">
    <property type="term" value="P:proteolysis"/>
    <property type="evidence" value="ECO:0007669"/>
    <property type="project" value="UniProtKB-KW"/>
</dbReference>
<dbReference type="SUPFAM" id="SSF53187">
    <property type="entry name" value="Zn-dependent exopeptidases"/>
    <property type="match status" value="1"/>
</dbReference>
<dbReference type="Gene3D" id="2.40.30.40">
    <property type="entry name" value="Peptidase M42, domain 2"/>
    <property type="match status" value="1"/>
</dbReference>
<organism evidence="9 10">
    <name type="scientific">Fimbriimonas ginsengisoli Gsoil 348</name>
    <dbReference type="NCBI Taxonomy" id="661478"/>
    <lineage>
        <taxon>Bacteria</taxon>
        <taxon>Bacillati</taxon>
        <taxon>Armatimonadota</taxon>
        <taxon>Fimbriimonadia</taxon>
        <taxon>Fimbriimonadales</taxon>
        <taxon>Fimbriimonadaceae</taxon>
        <taxon>Fimbriimonas</taxon>
    </lineage>
</organism>
<feature type="binding site" evidence="8">
    <location>
        <position position="212"/>
    </location>
    <ligand>
        <name>Zn(2+)</name>
        <dbReference type="ChEBI" id="CHEBI:29105"/>
        <label>2</label>
    </ligand>
</feature>
<evidence type="ECO:0000256" key="2">
    <source>
        <dbReference type="ARBA" id="ARBA00022438"/>
    </source>
</evidence>
<dbReference type="KEGG" id="fgi:OP10G_2339"/>
<dbReference type="GO" id="GO:0046872">
    <property type="term" value="F:metal ion binding"/>
    <property type="evidence" value="ECO:0007669"/>
    <property type="project" value="UniProtKB-UniRule"/>
</dbReference>
<dbReference type="eggNOG" id="COG1363">
    <property type="taxonomic scope" value="Bacteria"/>
</dbReference>
<dbReference type="Gene3D" id="3.40.630.10">
    <property type="entry name" value="Zn peptidases"/>
    <property type="match status" value="1"/>
</dbReference>
<gene>
    <name evidence="9" type="ORF">OP10G_2339</name>
</gene>
<dbReference type="InterPro" id="IPR008007">
    <property type="entry name" value="Peptidase_M42"/>
</dbReference>
<dbReference type="OrthoDB" id="9772053at2"/>
<evidence type="ECO:0000256" key="5">
    <source>
        <dbReference type="ARBA" id="ARBA00022801"/>
    </source>
</evidence>
<sequence>MRPESLEFFKAIVNVPSPSGYEERAAEIYRNYTRPFADDVRTDVHGNVAAILNPQAEMRIMLAGHMDEIGFIVHYISDEGLLYFSGIGGHDSVIPIGQRVWVHGKEKIPGIIGRKAIHLLKDDERKRKPDLEDLWIDIGATSRAQVEEVMEIGDVVTFQYEFEMLMNDRATARGFDNKMGSFIVAEALRLLKEDGGLDPGVGVYATATVQEEIGLRGARTSAYWINAQSGLAVDVNHAIDYPSVSKTKHGALDVGKGPSVMRGANANPNVVKMIRAGAAAEEIPYQIDVAPGGTGTDGNAMQLNRAGMAVGIVGVALRYMHTPCELLSLTDVENCARLMAAYCRQVKPETDFTPRLP</sequence>
<evidence type="ECO:0000256" key="7">
    <source>
        <dbReference type="PIRSR" id="PIRSR001123-1"/>
    </source>
</evidence>
<dbReference type="Proteomes" id="UP000027982">
    <property type="component" value="Chromosome"/>
</dbReference>
<dbReference type="EMBL" id="CP007139">
    <property type="protein sequence ID" value="AIE85707.1"/>
    <property type="molecule type" value="Genomic_DNA"/>
</dbReference>
<feature type="binding site" evidence="8">
    <location>
        <position position="321"/>
    </location>
    <ligand>
        <name>Zn(2+)</name>
        <dbReference type="ChEBI" id="CHEBI:29105"/>
        <label>2</label>
    </ligand>
</feature>
<dbReference type="CDD" id="cd05656">
    <property type="entry name" value="M42_Frv"/>
    <property type="match status" value="1"/>
</dbReference>
<comment type="similarity">
    <text evidence="1 6">Belongs to the peptidase M42 family.</text>
</comment>
<comment type="cofactor">
    <cofactor evidence="8">
        <name>a divalent metal cation</name>
        <dbReference type="ChEBI" id="CHEBI:60240"/>
    </cofactor>
    <text evidence="8">Binds 2 divalent metal cations per subunit.</text>
</comment>
<keyword evidence="10" id="KW-1185">Reference proteome</keyword>
<dbReference type="InterPro" id="IPR023367">
    <property type="entry name" value="Peptidase_M42_dom2"/>
</dbReference>
<evidence type="ECO:0000256" key="8">
    <source>
        <dbReference type="PIRSR" id="PIRSR001123-2"/>
    </source>
</evidence>
<feature type="binding site" evidence="8">
    <location>
        <position position="234"/>
    </location>
    <ligand>
        <name>Zn(2+)</name>
        <dbReference type="ChEBI" id="CHEBI:29105"/>
        <label>1</label>
    </ligand>
</feature>
<name>A0A068NQQ2_FIMGI</name>
<keyword evidence="3" id="KW-0645">Protease</keyword>
<dbReference type="InterPro" id="IPR051464">
    <property type="entry name" value="Peptidase_M42_aminopept"/>
</dbReference>
<feature type="binding site" evidence="8">
    <location>
        <position position="176"/>
    </location>
    <ligand>
        <name>Zn(2+)</name>
        <dbReference type="ChEBI" id="CHEBI:29105"/>
        <label>1</label>
    </ligand>
</feature>
<reference evidence="9 10" key="1">
    <citation type="journal article" date="2014" name="PLoS ONE">
        <title>The first complete genome sequence of the class fimbriimonadia in the phylum armatimonadetes.</title>
        <authorList>
            <person name="Hu Z.Y."/>
            <person name="Wang Y.Z."/>
            <person name="Im W.T."/>
            <person name="Wang S.Y."/>
            <person name="Zhao G.P."/>
            <person name="Zheng H.J."/>
            <person name="Quan Z.X."/>
        </authorList>
    </citation>
    <scope>NUCLEOTIDE SEQUENCE [LARGE SCALE GENOMIC DNA]</scope>
    <source>
        <strain evidence="9">Gsoil 348</strain>
    </source>
</reference>
<dbReference type="GO" id="GO:0004177">
    <property type="term" value="F:aminopeptidase activity"/>
    <property type="evidence" value="ECO:0007669"/>
    <property type="project" value="UniProtKB-UniRule"/>
</dbReference>
<evidence type="ECO:0000256" key="1">
    <source>
        <dbReference type="ARBA" id="ARBA00006272"/>
    </source>
</evidence>
<accession>A0A068NQQ2</accession>
<dbReference type="Pfam" id="PF05343">
    <property type="entry name" value="Peptidase_M42"/>
    <property type="match status" value="1"/>
</dbReference>
<evidence type="ECO:0000313" key="10">
    <source>
        <dbReference type="Proteomes" id="UP000027982"/>
    </source>
</evidence>
<evidence type="ECO:0000313" key="9">
    <source>
        <dbReference type="EMBL" id="AIE85707.1"/>
    </source>
</evidence>
<keyword evidence="2" id="KW-0031">Aminopeptidase</keyword>
<evidence type="ECO:0000256" key="3">
    <source>
        <dbReference type="ARBA" id="ARBA00022670"/>
    </source>
</evidence>
<keyword evidence="5" id="KW-0378">Hydrolase</keyword>
<dbReference type="RefSeq" id="WP_025225732.1">
    <property type="nucleotide sequence ID" value="NZ_CP007139.1"/>
</dbReference>
<evidence type="ECO:0000256" key="4">
    <source>
        <dbReference type="ARBA" id="ARBA00022723"/>
    </source>
</evidence>
<dbReference type="HOGENOM" id="CLU_047249_1_0_0"/>
<dbReference type="SUPFAM" id="SSF101821">
    <property type="entry name" value="Aminopeptidase/glucanase lid domain"/>
    <property type="match status" value="1"/>
</dbReference>
<dbReference type="PIRSF" id="PIRSF001123">
    <property type="entry name" value="PepA_GA"/>
    <property type="match status" value="1"/>
</dbReference>
<dbReference type="STRING" id="661478.OP10G_2339"/>
<dbReference type="AlphaFoldDB" id="A0A068NQQ2"/>
<keyword evidence="4 8" id="KW-0479">Metal-binding</keyword>
<dbReference type="PANTHER" id="PTHR32481">
    <property type="entry name" value="AMINOPEPTIDASE"/>
    <property type="match status" value="1"/>
</dbReference>